<dbReference type="PIR" id="A86485">
    <property type="entry name" value="A86485"/>
</dbReference>
<reference evidence="3" key="5">
    <citation type="submission" date="2001-01" db="EMBL/GenBank/DDBJ databases">
        <authorList>
            <person name="Town C.D."/>
            <person name="Kaul S."/>
        </authorList>
    </citation>
    <scope>NUCLEOTIDE SEQUENCE</scope>
</reference>
<reference evidence="3" key="4">
    <citation type="submission" date="2000-01" db="EMBL/GenBank/DDBJ databases">
        <title>Arabidopsis thaliana chromosome 1 BAC F7F23 genomic sequence.</title>
        <authorList>
            <person name="Lin X."/>
            <person name="Kaul S."/>
            <person name="Town C.D."/>
            <person name="Benito M."/>
            <person name="Creasy T.H."/>
            <person name="Haas B.J."/>
            <person name="Wu D."/>
            <person name="Maiti R."/>
            <person name="Ronning C.M."/>
            <person name="Koo H."/>
            <person name="Fujii C.Y."/>
            <person name="Utterback T.R."/>
            <person name="Barnstead M.E."/>
            <person name="Bowman C.L."/>
            <person name="White O."/>
            <person name="Nierman W.C."/>
            <person name="Fraser C.M."/>
        </authorList>
    </citation>
    <scope>NUCLEOTIDE SEQUENCE</scope>
</reference>
<dbReference type="AlphaFoldDB" id="Q9S9R3"/>
<evidence type="ECO:0000313" key="2">
    <source>
        <dbReference type="EMBL" id="AAF06092.1"/>
    </source>
</evidence>
<dbReference type="EMBL" id="AC021199">
    <property type="protein sequence ID" value="AAG52196.1"/>
    <property type="molecule type" value="Genomic_DNA"/>
</dbReference>
<name>Q9S9R3_ARATH</name>
<protein>
    <submittedName>
        <fullName evidence="2">F28J9.16</fullName>
    </submittedName>
</protein>
<reference evidence="2" key="1">
    <citation type="submission" date="1999-10" db="EMBL/GenBank/DDBJ databases">
        <title>Arabidopsis thaliana chromosome 1 BAC F28J9 sequence.</title>
        <authorList>
            <person name="Schwartz J.R."/>
            <person name="Yu G."/>
            <person name="Toriumi M."/>
            <person name="Lenz C."/>
            <person name="Liu S."/>
            <person name="Lee J.M."/>
            <person name="Li J."/>
            <person name="Gonzalez A."/>
            <person name="Liu A."/>
            <person name="Liu K."/>
            <person name="Sakano H."/>
            <person name="Vaysberg M."/>
            <person name="Chin C."/>
            <person name="Choi E."/>
            <person name="Chiou J."/>
            <person name="Altafi H."/>
            <person name="Araujo R."/>
            <person name="Brooks S."/>
            <person name="Buehler E."/>
            <person name="Chao Q."/>
            <person name="Conn L."/>
            <person name="Conway A."/>
            <person name="Dunn P."/>
            <person name="Hansen N."/>
            <person name="Howng B."/>
            <person name="Huizar L."/>
            <person name="Johnson-Hopson C."/>
            <person name="Khan S."/>
            <person name="Kim C."/>
            <person name="Lam B."/>
            <person name="Nguyen M."/>
            <person name="Palm C."/>
            <person name="Rowley D."/>
            <person name="Shinn P."/>
            <person name="Southwick A."/>
            <person name="Tambunga G."/>
            <person name="Walker M."/>
            <person name="Davis R.W."/>
            <person name="Ecker J.R."/>
            <person name="Federspiel N.A."/>
            <person name="Theologis A."/>
        </authorList>
    </citation>
    <scope>NUCLEOTIDE SEQUENCE</scope>
</reference>
<accession>Q9S9R3</accession>
<dbReference type="EMBL" id="AC007918">
    <property type="protein sequence ID" value="AAF06092.1"/>
    <property type="molecule type" value="Genomic_DNA"/>
</dbReference>
<sequence>MLSRRSKRPANPHGNRVTNAPVVDQDQPPVVALPAQADQTANAAHAAEIAANRTEMQEL</sequence>
<proteinExistence type="predicted"/>
<evidence type="ECO:0000256" key="1">
    <source>
        <dbReference type="SAM" id="MobiDB-lite"/>
    </source>
</evidence>
<gene>
    <name evidence="2" type="primary">F28J9.16</name>
    <name evidence="3" type="synonym">F7F23.15</name>
</gene>
<reference evidence="2" key="2">
    <citation type="submission" date="1999-11" db="EMBL/GenBank/DDBJ databases">
        <authorList>
            <person name="Theologis"/>
        </authorList>
    </citation>
    <scope>NUCLEOTIDE SEQUENCE</scope>
</reference>
<feature type="region of interest" description="Disordered" evidence="1">
    <location>
        <begin position="1"/>
        <end position="25"/>
    </location>
</feature>
<evidence type="ECO:0000313" key="3">
    <source>
        <dbReference type="EMBL" id="AAG52196.1"/>
    </source>
</evidence>
<feature type="compositionally biased region" description="Basic residues" evidence="1">
    <location>
        <begin position="1"/>
        <end position="10"/>
    </location>
</feature>
<organism evidence="2">
    <name type="scientific">Arabidopsis thaliana</name>
    <name type="common">Mouse-ear cress</name>
    <dbReference type="NCBI Taxonomy" id="3702"/>
    <lineage>
        <taxon>Eukaryota</taxon>
        <taxon>Viridiplantae</taxon>
        <taxon>Streptophyta</taxon>
        <taxon>Embryophyta</taxon>
        <taxon>Tracheophyta</taxon>
        <taxon>Spermatophyta</taxon>
        <taxon>Magnoliopsida</taxon>
        <taxon>eudicotyledons</taxon>
        <taxon>Gunneridae</taxon>
        <taxon>Pentapetalae</taxon>
        <taxon>rosids</taxon>
        <taxon>malvids</taxon>
        <taxon>Brassicales</taxon>
        <taxon>Brassicaceae</taxon>
        <taxon>Camelineae</taxon>
        <taxon>Arabidopsis</taxon>
    </lineage>
</organism>
<reference key="3">
    <citation type="journal article" date="2000" name="Nature">
        <title>Sequence and analysis of chromosome 1 of the plant Arabidopsis thaliana.</title>
        <authorList>
            <person name="Theologis A."/>
            <person name="Ecker J.R."/>
            <person name="Palm C.J."/>
            <person name="Federspiel N.A."/>
            <person name="Kaul S."/>
            <person name="White O."/>
            <person name="Alonso J."/>
            <person name="Altafi H."/>
            <person name="Araujo R."/>
            <person name="Bowman C.L."/>
            <person name="Brooks S.Y."/>
            <person name="Buehler E."/>
            <person name="Chan A."/>
            <person name="Chao Q."/>
            <person name="Chen H."/>
            <person name="Cheuk R.F."/>
            <person name="Chin C.W."/>
            <person name="Chung M.K."/>
            <person name="Conn L."/>
            <person name="Conway A.B."/>
            <person name="Conway A.R."/>
            <person name="Creasy T.H."/>
            <person name="Dewar K."/>
            <person name="Dunn P."/>
            <person name="Etgu P."/>
            <person name="Feldblyum T.V."/>
            <person name="Feng J."/>
            <person name="Fong B."/>
            <person name="Fujii C.Y."/>
            <person name="Gill J.E."/>
            <person name="Goldsmith A.D."/>
            <person name="Haas B."/>
            <person name="Hansen N.F."/>
            <person name="Hughes B."/>
            <person name="Huizar L."/>
            <person name="Hunter J.L."/>
            <person name="Jenkins J."/>
            <person name="Johnson-Hopson C."/>
            <person name="Khan S."/>
            <person name="Khaykin E."/>
            <person name="Kim C.J."/>
            <person name="Koo H.L."/>
            <person name="Kremenetskaia I."/>
            <person name="Kurtz D.B."/>
            <person name="Kwan A."/>
            <person name="Lam B."/>
            <person name="Langin-Hooper S."/>
            <person name="Lee A."/>
            <person name="Lee J.M."/>
            <person name="Lenz C.A."/>
            <person name="Li J.H."/>
            <person name="Li Y."/>
            <person name="Lin X."/>
            <person name="Liu S.X."/>
            <person name="Liu Z.A."/>
            <person name="Luros J.S."/>
            <person name="Maiti R."/>
            <person name="Marziali A."/>
            <person name="Militscher J."/>
            <person name="Miranda M."/>
            <person name="Nguyen M."/>
            <person name="Nierman W.C."/>
            <person name="Osborne B.I."/>
            <person name="Pai G."/>
            <person name="Peterson J."/>
            <person name="Pham P.K."/>
            <person name="Rizzo M."/>
            <person name="Rooney T."/>
            <person name="Rowley D."/>
            <person name="Sakano H."/>
            <person name="Salzberg S.L."/>
            <person name="Schwartz J.R."/>
            <person name="Shinn P."/>
            <person name="Southwick A.M."/>
            <person name="Sun H."/>
            <person name="Tallon L.J."/>
            <person name="Tambunga G."/>
            <person name="Toriumi M.J."/>
            <person name="Town C.D."/>
            <person name="Utterback T."/>
            <person name="Van Aken S."/>
            <person name="Vaysberg M."/>
            <person name="Vysotskaia V.S."/>
            <person name="Walker M."/>
            <person name="Wu D."/>
            <person name="Yu G."/>
            <person name="Fraser C.M."/>
            <person name="Venter J.C."/>
            <person name="Davis R.W."/>
        </authorList>
    </citation>
    <scope>NUCLEOTIDE SEQUENCE [LARGE SCALE GENOMIC DNA]</scope>
    <source>
        <strain>cv. Columbia</strain>
    </source>
</reference>